<feature type="region of interest" description="Disordered" evidence="1">
    <location>
        <begin position="1"/>
        <end position="32"/>
    </location>
</feature>
<feature type="compositionally biased region" description="Polar residues" evidence="1">
    <location>
        <begin position="317"/>
        <end position="329"/>
    </location>
</feature>
<feature type="region of interest" description="Disordered" evidence="1">
    <location>
        <begin position="228"/>
        <end position="422"/>
    </location>
</feature>
<dbReference type="PANTHER" id="PTHR21580:SF28">
    <property type="entry name" value="BOREALIN N-TERMINAL DOMAIN-CONTAINING PROTEIN-RELATED"/>
    <property type="match status" value="1"/>
</dbReference>
<gene>
    <name evidence="2" type="primary">Contig4839.g5175</name>
    <name evidence="2" type="ORF">STYLEM_11043</name>
</gene>
<feature type="compositionally biased region" description="Basic and acidic residues" evidence="1">
    <location>
        <begin position="190"/>
        <end position="200"/>
    </location>
</feature>
<feature type="compositionally biased region" description="Polar residues" evidence="1">
    <location>
        <begin position="84"/>
        <end position="97"/>
    </location>
</feature>
<dbReference type="PANTHER" id="PTHR21580">
    <property type="entry name" value="SHIPPO-1-RELATED"/>
    <property type="match status" value="1"/>
</dbReference>
<feature type="region of interest" description="Disordered" evidence="1">
    <location>
        <begin position="114"/>
        <end position="214"/>
    </location>
</feature>
<keyword evidence="3" id="KW-1185">Reference proteome</keyword>
<protein>
    <submittedName>
        <fullName evidence="2">Uncharacterized protein</fullName>
    </submittedName>
</protein>
<dbReference type="OrthoDB" id="429991at2759"/>
<dbReference type="InParanoid" id="A0A078AME0"/>
<organism evidence="2 3">
    <name type="scientific">Stylonychia lemnae</name>
    <name type="common">Ciliate</name>
    <dbReference type="NCBI Taxonomy" id="5949"/>
    <lineage>
        <taxon>Eukaryota</taxon>
        <taxon>Sar</taxon>
        <taxon>Alveolata</taxon>
        <taxon>Ciliophora</taxon>
        <taxon>Intramacronucleata</taxon>
        <taxon>Spirotrichea</taxon>
        <taxon>Stichotrichia</taxon>
        <taxon>Sporadotrichida</taxon>
        <taxon>Oxytrichidae</taxon>
        <taxon>Stylonychinae</taxon>
        <taxon>Stylonychia</taxon>
    </lineage>
</organism>
<dbReference type="Pfam" id="PF07004">
    <property type="entry name" value="SHIPPO-rpt"/>
    <property type="match status" value="11"/>
</dbReference>
<evidence type="ECO:0000313" key="3">
    <source>
        <dbReference type="Proteomes" id="UP000039865"/>
    </source>
</evidence>
<feature type="region of interest" description="Disordered" evidence="1">
    <location>
        <begin position="44"/>
        <end position="65"/>
    </location>
</feature>
<feature type="compositionally biased region" description="Polar residues" evidence="1">
    <location>
        <begin position="245"/>
        <end position="273"/>
    </location>
</feature>
<dbReference type="OMA" id="PNHYNIR"/>
<evidence type="ECO:0000256" key="1">
    <source>
        <dbReference type="SAM" id="MobiDB-lite"/>
    </source>
</evidence>
<name>A0A078AME0_STYLE</name>
<dbReference type="EMBL" id="CCKQ01010499">
    <property type="protein sequence ID" value="CDW82018.1"/>
    <property type="molecule type" value="Genomic_DNA"/>
</dbReference>
<sequence>MSSFGKATRGTSLAKQTQLPGPGNYNGDLRKATPAYSIGRGIRSSSKALDAPGPGQYQTIQSSQKGITMGMKTSFGGAMGSLGKNGQNPGPGQYQSNYESKAAAYTFGVKNGSTLDNSKNIGQPGPGQYNIGGGDPSQKHSHNNSRGPGFGTEKRGIGGVTKSATEIPGPGQYSLDHNNLGPKVGFGTSTRDKGGIKSDSRFVPGPGQYSHDDTLGKSAAKVSMKFRPNTQGNQRSLDIPGPGQYNPNLSSVKSQTPGSKIGTGQRNGLTSKDGNLPGPGHFSIGDDWGNKKKHAGFGSSNRGALSMSRDGPGPGNYNPTERTLSTAPQYTMGGGGQRSKAGRTDQPGPGQYNPKVDCAKENLGGVKIGTSPRGQRRNNDAQPGPGNYNVTGRLGGPAYGIGSGSRSNAKKEQTPGPGHYKLPVYVASLPRYQMPDKPENLRYV</sequence>
<feature type="compositionally biased region" description="Gly residues" evidence="1">
    <location>
        <begin position="393"/>
        <end position="403"/>
    </location>
</feature>
<accession>A0A078AME0</accession>
<dbReference type="AlphaFoldDB" id="A0A078AME0"/>
<feature type="region of interest" description="Disordered" evidence="1">
    <location>
        <begin position="78"/>
        <end position="97"/>
    </location>
</feature>
<dbReference type="InterPro" id="IPR010736">
    <property type="entry name" value="SHIPPO-rpt"/>
</dbReference>
<dbReference type="InterPro" id="IPR051291">
    <property type="entry name" value="CIMAP"/>
</dbReference>
<feature type="compositionally biased region" description="Polar residues" evidence="1">
    <location>
        <begin position="1"/>
        <end position="19"/>
    </location>
</feature>
<reference evidence="2 3" key="1">
    <citation type="submission" date="2014-06" db="EMBL/GenBank/DDBJ databases">
        <authorList>
            <person name="Swart Estienne"/>
        </authorList>
    </citation>
    <scope>NUCLEOTIDE SEQUENCE [LARGE SCALE GENOMIC DNA]</scope>
    <source>
        <strain evidence="2 3">130c</strain>
    </source>
</reference>
<feature type="compositionally biased region" description="Polar residues" evidence="1">
    <location>
        <begin position="56"/>
        <end position="65"/>
    </location>
</feature>
<dbReference type="Proteomes" id="UP000039865">
    <property type="component" value="Unassembled WGS sequence"/>
</dbReference>
<evidence type="ECO:0000313" key="2">
    <source>
        <dbReference type="EMBL" id="CDW82018.1"/>
    </source>
</evidence>
<proteinExistence type="predicted"/>